<feature type="signal peptide" evidence="1">
    <location>
        <begin position="1"/>
        <end position="21"/>
    </location>
</feature>
<comment type="caution">
    <text evidence="2">The sequence shown here is derived from an EMBL/GenBank/DDBJ whole genome shotgun (WGS) entry which is preliminary data.</text>
</comment>
<evidence type="ECO:0000256" key="1">
    <source>
        <dbReference type="SAM" id="SignalP"/>
    </source>
</evidence>
<accession>A0A7C9HNR4</accession>
<gene>
    <name evidence="2" type="ORF">GN331_14920</name>
</gene>
<feature type="chain" id="PRO_5028806989" evidence="1">
    <location>
        <begin position="22"/>
        <end position="286"/>
    </location>
</feature>
<protein>
    <submittedName>
        <fullName evidence="2">Uncharacterized protein</fullName>
    </submittedName>
</protein>
<evidence type="ECO:0000313" key="3">
    <source>
        <dbReference type="Proteomes" id="UP000479692"/>
    </source>
</evidence>
<evidence type="ECO:0000313" key="2">
    <source>
        <dbReference type="EMBL" id="MUV15497.1"/>
    </source>
</evidence>
<proteinExistence type="predicted"/>
<dbReference type="Proteomes" id="UP000479692">
    <property type="component" value="Unassembled WGS sequence"/>
</dbReference>
<dbReference type="AlphaFoldDB" id="A0A7C9HNR4"/>
<keyword evidence="3" id="KW-1185">Reference proteome</keyword>
<dbReference type="Gene3D" id="3.30.1150.10">
    <property type="match status" value="1"/>
</dbReference>
<name>A0A7C9HNR4_9GAMM</name>
<dbReference type="RefSeq" id="WP_156643087.1">
    <property type="nucleotide sequence ID" value="NZ_WOXT01000005.1"/>
</dbReference>
<organism evidence="2 3">
    <name type="scientific">Noviluteimonas gilva</name>
    <dbReference type="NCBI Taxonomy" id="2682097"/>
    <lineage>
        <taxon>Bacteria</taxon>
        <taxon>Pseudomonadati</taxon>
        <taxon>Pseudomonadota</taxon>
        <taxon>Gammaproteobacteria</taxon>
        <taxon>Lysobacterales</taxon>
        <taxon>Lysobacteraceae</taxon>
        <taxon>Noviluteimonas</taxon>
    </lineage>
</organism>
<keyword evidence="1" id="KW-0732">Signal</keyword>
<dbReference type="EMBL" id="WOXT01000005">
    <property type="protein sequence ID" value="MUV15497.1"/>
    <property type="molecule type" value="Genomic_DNA"/>
</dbReference>
<reference evidence="2 3" key="1">
    <citation type="submission" date="2019-12" db="EMBL/GenBank/DDBJ databases">
        <authorList>
            <person name="Xu J."/>
        </authorList>
    </citation>
    <scope>NUCLEOTIDE SEQUENCE [LARGE SCALE GENOMIC DNA]</scope>
    <source>
        <strain evidence="2 3">HX-5-24</strain>
    </source>
</reference>
<sequence>MTWLKLALALMLAFCVTPASAIDHEEIRKQAHYRMDLTGWIEVDQAGAVTAHGLDQDVAKLPPSVVTRVAQAASGWRFASRTSDEMPVAARVPMNLHIEARRAPDGHVSDLRIAGAQFGEAPREERVTYAKRPGTLHMNSIKAFRGGAGGTVHLVLRVGRDGKPMQVVAEQVNLTVFDSEPAMKRWRGELGERGVRVAQHWRFTPPTVGPSASNADWTVKIPARFLSPRERAPALGEWEIYVPGPKHEIPWDTGSEVVTEGGVDLVRSSLRLLTPLDMQAPRTAVR</sequence>